<evidence type="ECO:0000259" key="1">
    <source>
        <dbReference type="Pfam" id="PF01965"/>
    </source>
</evidence>
<dbReference type="RefSeq" id="WP_317833395.1">
    <property type="nucleotide sequence ID" value="NZ_CP136920.1"/>
</dbReference>
<dbReference type="SUPFAM" id="SSF52317">
    <property type="entry name" value="Class I glutamine amidotransferase-like"/>
    <property type="match status" value="1"/>
</dbReference>
<dbReference type="InterPro" id="IPR029062">
    <property type="entry name" value="Class_I_gatase-like"/>
</dbReference>
<accession>A0AAQ3L9D0</accession>
<dbReference type="CDD" id="cd03135">
    <property type="entry name" value="GATase1_DJ-1"/>
    <property type="match status" value="1"/>
</dbReference>
<dbReference type="KEGG" id="puo:RZN69_20730"/>
<dbReference type="AlphaFoldDB" id="A0AAQ3L9D0"/>
<keyword evidence="3" id="KW-1185">Reference proteome</keyword>
<dbReference type="InterPro" id="IPR002818">
    <property type="entry name" value="DJ-1/PfpI"/>
</dbReference>
<dbReference type="PANTHER" id="PTHR48094:SF12">
    <property type="entry name" value="PARKINSON DISEASE PROTEIN 7 HOMOLOG"/>
    <property type="match status" value="1"/>
</dbReference>
<evidence type="ECO:0000313" key="2">
    <source>
        <dbReference type="EMBL" id="WOO41052.1"/>
    </source>
</evidence>
<reference evidence="2 3" key="1">
    <citation type="submission" date="2023-10" db="EMBL/GenBank/DDBJ databases">
        <title>Rubellicoccus peritrichatus gen. nov., sp. nov., isolated from an algae of coral reef tank.</title>
        <authorList>
            <person name="Luo J."/>
        </authorList>
    </citation>
    <scope>NUCLEOTIDE SEQUENCE [LARGE SCALE GENOMIC DNA]</scope>
    <source>
        <strain evidence="2 3">CR14</strain>
    </source>
</reference>
<dbReference type="Proteomes" id="UP001304300">
    <property type="component" value="Chromosome"/>
</dbReference>
<organism evidence="2 3">
    <name type="scientific">Rubellicoccus peritrichatus</name>
    <dbReference type="NCBI Taxonomy" id="3080537"/>
    <lineage>
        <taxon>Bacteria</taxon>
        <taxon>Pseudomonadati</taxon>
        <taxon>Verrucomicrobiota</taxon>
        <taxon>Opitutia</taxon>
        <taxon>Puniceicoccales</taxon>
        <taxon>Cerasicoccaceae</taxon>
        <taxon>Rubellicoccus</taxon>
    </lineage>
</organism>
<dbReference type="InterPro" id="IPR050325">
    <property type="entry name" value="Prot/Nucl_acid_deglycase"/>
</dbReference>
<dbReference type="InterPro" id="IPR006287">
    <property type="entry name" value="DJ-1"/>
</dbReference>
<dbReference type="NCBIfam" id="TIGR01383">
    <property type="entry name" value="not_thiJ"/>
    <property type="match status" value="1"/>
</dbReference>
<sequence length="185" mass="19553">MKKTALIILHNGVEEIEIVTPIDILRRGGIEVTVASQTEELLAEGRNGITIKADRSLASIEDETFDAVVLPGGPGIPQNVRPDNRIKHILQRHHEAGSLVAAICAAPVIVNDAGILEGKNFTSHFSVEDELTTVDPTKAVIEDGNLITSRGAGTATAFSLAILAKLTDQATAEAVADSICLMQAQ</sequence>
<dbReference type="Gene3D" id="3.40.50.880">
    <property type="match status" value="1"/>
</dbReference>
<dbReference type="GO" id="GO:0005737">
    <property type="term" value="C:cytoplasm"/>
    <property type="evidence" value="ECO:0007669"/>
    <property type="project" value="TreeGrafter"/>
</dbReference>
<feature type="domain" description="DJ-1/PfpI" evidence="1">
    <location>
        <begin position="3"/>
        <end position="164"/>
    </location>
</feature>
<protein>
    <submittedName>
        <fullName evidence="2">DJ-1/PfpI family protein</fullName>
    </submittedName>
</protein>
<proteinExistence type="predicted"/>
<evidence type="ECO:0000313" key="3">
    <source>
        <dbReference type="Proteomes" id="UP001304300"/>
    </source>
</evidence>
<name>A0AAQ3L9D0_9BACT</name>
<dbReference type="Pfam" id="PF01965">
    <property type="entry name" value="DJ-1_PfpI"/>
    <property type="match status" value="1"/>
</dbReference>
<dbReference type="PANTHER" id="PTHR48094">
    <property type="entry name" value="PROTEIN/NUCLEIC ACID DEGLYCASE DJ-1-RELATED"/>
    <property type="match status" value="1"/>
</dbReference>
<dbReference type="EMBL" id="CP136920">
    <property type="protein sequence ID" value="WOO41052.1"/>
    <property type="molecule type" value="Genomic_DNA"/>
</dbReference>
<gene>
    <name evidence="2" type="ORF">RZN69_20730</name>
</gene>